<dbReference type="EMBL" id="AACS02000010">
    <property type="protein sequence ID" value="EAU87501.2"/>
    <property type="molecule type" value="Genomic_DNA"/>
</dbReference>
<dbReference type="KEGG" id="cci:CC1G_11720"/>
<sequence length="363" mass="39195">MSSPEPDQGAEVQTSSVWATLRRFLDMIPMLTPGALDFPSSSSSIAYSSQTSDWSDTSDDESELASQASENPAEDDQAQAPAPPAVAISAAPAIVSSEPPFRFKYPAPPTDGMPRYIPPPPPAAPSGIPRGRGRVLVQEPSSPVTAVRNPTLPVRLELVARLAADHTAFEHLKPEVDSAGVLSGEGAQLVEQRLSWSGPMSDLKDVIAEIPLMTTQLTVKDCDLTIEDVLIIISSFPYLEALDVRDVIGQGADLPPVTKDAPLRSLTITSKTSLDGLFNNVRLPSLVSISLRLLGDGMQTDLAELFAIHGSELLTVRLRGHFPAETKAMLRELRNVLPRTPSVDIGHVCQSMRPRRRFRGSRQ</sequence>
<gene>
    <name evidence="2" type="ORF">CC1G_11720</name>
</gene>
<dbReference type="AlphaFoldDB" id="A8NJW8"/>
<reference evidence="2 3" key="1">
    <citation type="journal article" date="2010" name="Proc. Natl. Acad. Sci. U.S.A.">
        <title>Insights into evolution of multicellular fungi from the assembled chromosomes of the mushroom Coprinopsis cinerea (Coprinus cinereus).</title>
        <authorList>
            <person name="Stajich J.E."/>
            <person name="Wilke S.K."/>
            <person name="Ahren D."/>
            <person name="Au C.H."/>
            <person name="Birren B.W."/>
            <person name="Borodovsky M."/>
            <person name="Burns C."/>
            <person name="Canback B."/>
            <person name="Casselton L.A."/>
            <person name="Cheng C.K."/>
            <person name="Deng J."/>
            <person name="Dietrich F.S."/>
            <person name="Fargo D.C."/>
            <person name="Farman M.L."/>
            <person name="Gathman A.C."/>
            <person name="Goldberg J."/>
            <person name="Guigo R."/>
            <person name="Hoegger P.J."/>
            <person name="Hooker J.B."/>
            <person name="Huggins A."/>
            <person name="James T.Y."/>
            <person name="Kamada T."/>
            <person name="Kilaru S."/>
            <person name="Kodira C."/>
            <person name="Kues U."/>
            <person name="Kupfer D."/>
            <person name="Kwan H.S."/>
            <person name="Lomsadze A."/>
            <person name="Li W."/>
            <person name="Lilly W.W."/>
            <person name="Ma L.J."/>
            <person name="Mackey A.J."/>
            <person name="Manning G."/>
            <person name="Martin F."/>
            <person name="Muraguchi H."/>
            <person name="Natvig D.O."/>
            <person name="Palmerini H."/>
            <person name="Ramesh M.A."/>
            <person name="Rehmeyer C.J."/>
            <person name="Roe B.A."/>
            <person name="Shenoy N."/>
            <person name="Stanke M."/>
            <person name="Ter-Hovhannisyan V."/>
            <person name="Tunlid A."/>
            <person name="Velagapudi R."/>
            <person name="Vision T.J."/>
            <person name="Zeng Q."/>
            <person name="Zolan M.E."/>
            <person name="Pukkila P.J."/>
        </authorList>
    </citation>
    <scope>NUCLEOTIDE SEQUENCE [LARGE SCALE GENOMIC DNA]</scope>
    <source>
        <strain evidence="3">Okayama-7 / 130 / ATCC MYA-4618 / FGSC 9003</strain>
    </source>
</reference>
<feature type="compositionally biased region" description="Low complexity" evidence="1">
    <location>
        <begin position="40"/>
        <end position="55"/>
    </location>
</feature>
<keyword evidence="3" id="KW-1185">Reference proteome</keyword>
<feature type="region of interest" description="Disordered" evidence="1">
    <location>
        <begin position="32"/>
        <end position="84"/>
    </location>
</feature>
<protein>
    <submittedName>
        <fullName evidence="2">Uncharacterized protein</fullName>
    </submittedName>
</protein>
<dbReference type="Proteomes" id="UP000001861">
    <property type="component" value="Unassembled WGS sequence"/>
</dbReference>
<dbReference type="GeneID" id="6010823"/>
<evidence type="ECO:0000256" key="1">
    <source>
        <dbReference type="SAM" id="MobiDB-lite"/>
    </source>
</evidence>
<dbReference type="InParanoid" id="A8NJW8"/>
<dbReference type="VEuPathDB" id="FungiDB:CC1G_11720"/>
<evidence type="ECO:0000313" key="2">
    <source>
        <dbReference type="EMBL" id="EAU87501.2"/>
    </source>
</evidence>
<comment type="caution">
    <text evidence="2">The sequence shown here is derived from an EMBL/GenBank/DDBJ whole genome shotgun (WGS) entry which is preliminary data.</text>
</comment>
<proteinExistence type="predicted"/>
<accession>A8NJW8</accession>
<organism evidence="2 3">
    <name type="scientific">Coprinopsis cinerea (strain Okayama-7 / 130 / ATCC MYA-4618 / FGSC 9003)</name>
    <name type="common">Inky cap fungus</name>
    <name type="synonym">Hormographiella aspergillata</name>
    <dbReference type="NCBI Taxonomy" id="240176"/>
    <lineage>
        <taxon>Eukaryota</taxon>
        <taxon>Fungi</taxon>
        <taxon>Dikarya</taxon>
        <taxon>Basidiomycota</taxon>
        <taxon>Agaricomycotina</taxon>
        <taxon>Agaricomycetes</taxon>
        <taxon>Agaricomycetidae</taxon>
        <taxon>Agaricales</taxon>
        <taxon>Agaricineae</taxon>
        <taxon>Psathyrellaceae</taxon>
        <taxon>Coprinopsis</taxon>
    </lineage>
</organism>
<dbReference type="HOGENOM" id="CLU_762939_0_0_1"/>
<dbReference type="OrthoDB" id="3053308at2759"/>
<dbReference type="RefSeq" id="XP_001834311.2">
    <property type="nucleotide sequence ID" value="XM_001834259.2"/>
</dbReference>
<evidence type="ECO:0000313" key="3">
    <source>
        <dbReference type="Proteomes" id="UP000001861"/>
    </source>
</evidence>
<name>A8NJW8_COPC7</name>